<dbReference type="Pfam" id="PF17914">
    <property type="entry name" value="HopA1"/>
    <property type="match status" value="1"/>
</dbReference>
<geneLocation type="plasmid" evidence="1">
    <name>pMD136</name>
</geneLocation>
<keyword evidence="1" id="KW-0614">Plasmid</keyword>
<sequence length="286" mass="32078">MLKNTSIDSLLNRVSVDIDLEIVTVDDINYENVLQRPKSELSQWLYCVLHTGNSNLLTPHTARNDLQPIIADSIQDHTILVPSTNFAIDNVTYSEVGGVRINKQSVNNKLELSSKRPNLTPGFYMFVATNNLSTIRYYVGTDNPEDAIKIWSATIDKLLKDNVEFSGKVLSSTESYPRNDSVVFYSDVNNSEMVQMALLDVIQDVNPLHTGLVPSPFTKVLYDSLSTAEQPLDSKGIRQSLGEQRTEILAESILDTFTTGLDFEKLLTKRLEIAKVDISDLSKNRY</sequence>
<evidence type="ECO:0000313" key="2">
    <source>
        <dbReference type="EMBL" id="AAD39626.2"/>
    </source>
</evidence>
<dbReference type="AlphaFoldDB" id="Q9X3B6"/>
<dbReference type="EMBL" id="AF033858">
    <property type="protein sequence ID" value="AAD39626.2"/>
    <property type="molecule type" value="Genomic_DNA"/>
</dbReference>
<gene>
    <name evidence="1" type="primary">penD</name>
</gene>
<name>Q9X3B6_PEDPE</name>
<evidence type="ECO:0000313" key="1">
    <source>
        <dbReference type="EMBL" id="AAD25902.1"/>
    </source>
</evidence>
<protein>
    <submittedName>
        <fullName evidence="1">PenD</fullName>
    </submittedName>
</protein>
<dbReference type="RefSeq" id="WP_010889640.1">
    <property type="nucleotide sequence ID" value="NC_001277.1"/>
</dbReference>
<proteinExistence type="predicted"/>
<reference evidence="2" key="2">
    <citation type="journal article" date="2000" name="Plasmid">
        <title>Nucleotide sequence and analysis of plasmid pMD136 from Pediococcus pentosaceus FBB61 (ATCC43200) involved in pediocin A production.</title>
        <authorList>
            <person name="Giacomini A."/>
            <person name="Squartini A."/>
            <person name="Nuti M.P."/>
        </authorList>
    </citation>
    <scope>NUCLEOTIDE SEQUENCE</scope>
    <source>
        <strain evidence="2">ATCC 43200</strain>
        <plasmid evidence="2">pMD136</plasmid>
    </source>
</reference>
<reference evidence="1" key="1">
    <citation type="submission" date="1998-06" db="EMBL/GenBank/DDBJ databases">
        <title>Pediococcus pentosaceus pediocin A encoding plasmid, pMD136.</title>
        <authorList>
            <person name="Kantor A."/>
            <person name="Mett A."/>
            <person name="Shapira R."/>
        </authorList>
    </citation>
    <scope>NUCLEOTIDE SEQUENCE</scope>
    <source>
        <strain evidence="1">ATCC 43200</strain>
        <plasmid evidence="1">pMD136</plasmid>
    </source>
</reference>
<dbReference type="EMBL" id="AF069302">
    <property type="protein sequence ID" value="AAD25902.1"/>
    <property type="molecule type" value="Genomic_DNA"/>
</dbReference>
<organism evidence="1">
    <name type="scientific">Pediococcus pentosaceus</name>
    <dbReference type="NCBI Taxonomy" id="1255"/>
    <lineage>
        <taxon>Bacteria</taxon>
        <taxon>Bacillati</taxon>
        <taxon>Bacillota</taxon>
        <taxon>Bacilli</taxon>
        <taxon>Lactobacillales</taxon>
        <taxon>Lactobacillaceae</taxon>
        <taxon>Pediococcus</taxon>
    </lineage>
</organism>
<accession>Q9X3B6</accession>
<dbReference type="InterPro" id="IPR040871">
    <property type="entry name" value="HopA1"/>
</dbReference>